<dbReference type="InterPro" id="IPR016087">
    <property type="entry name" value="Chalcone_isomerase"/>
</dbReference>
<feature type="signal peptide" evidence="1">
    <location>
        <begin position="1"/>
        <end position="22"/>
    </location>
</feature>
<gene>
    <name evidence="3" type="ORF">GCM10009107_05730</name>
</gene>
<dbReference type="RefSeq" id="WP_141289411.1">
    <property type="nucleotide sequence ID" value="NZ_BAAAEW010000004.1"/>
</dbReference>
<keyword evidence="1" id="KW-0732">Signal</keyword>
<dbReference type="EMBL" id="BAAAEW010000004">
    <property type="protein sequence ID" value="GAA0742315.1"/>
    <property type="molecule type" value="Genomic_DNA"/>
</dbReference>
<proteinExistence type="predicted"/>
<protein>
    <recommendedName>
        <fullName evidence="2">Chalcone isomerase domain-containing protein</fullName>
    </recommendedName>
</protein>
<name>A0ABN1JLF5_9BURK</name>
<dbReference type="Proteomes" id="UP001500279">
    <property type="component" value="Unassembled WGS sequence"/>
</dbReference>
<feature type="domain" description="Chalcone isomerase" evidence="2">
    <location>
        <begin position="51"/>
        <end position="182"/>
    </location>
</feature>
<keyword evidence="4" id="KW-1185">Reference proteome</keyword>
<reference evidence="3 4" key="1">
    <citation type="journal article" date="2019" name="Int. J. Syst. Evol. Microbiol.">
        <title>The Global Catalogue of Microorganisms (GCM) 10K type strain sequencing project: providing services to taxonomists for standard genome sequencing and annotation.</title>
        <authorList>
            <consortium name="The Broad Institute Genomics Platform"/>
            <consortium name="The Broad Institute Genome Sequencing Center for Infectious Disease"/>
            <person name="Wu L."/>
            <person name="Ma J."/>
        </authorList>
    </citation>
    <scope>NUCLEOTIDE SEQUENCE [LARGE SCALE GENOMIC DNA]</scope>
    <source>
        <strain evidence="3 4">JCM 15503</strain>
    </source>
</reference>
<evidence type="ECO:0000313" key="3">
    <source>
        <dbReference type="EMBL" id="GAA0742315.1"/>
    </source>
</evidence>
<evidence type="ECO:0000256" key="1">
    <source>
        <dbReference type="SAM" id="SignalP"/>
    </source>
</evidence>
<organism evidence="3 4">
    <name type="scientific">Ideonella azotifigens</name>
    <dbReference type="NCBI Taxonomy" id="513160"/>
    <lineage>
        <taxon>Bacteria</taxon>
        <taxon>Pseudomonadati</taxon>
        <taxon>Pseudomonadota</taxon>
        <taxon>Betaproteobacteria</taxon>
        <taxon>Burkholderiales</taxon>
        <taxon>Sphaerotilaceae</taxon>
        <taxon>Ideonella</taxon>
    </lineage>
</organism>
<accession>A0ABN1JLF5</accession>
<feature type="chain" id="PRO_5046811366" description="Chalcone isomerase domain-containing protein" evidence="1">
    <location>
        <begin position="23"/>
        <end position="185"/>
    </location>
</feature>
<dbReference type="Pfam" id="PF16036">
    <property type="entry name" value="Chalcone_3"/>
    <property type="match status" value="1"/>
</dbReference>
<comment type="caution">
    <text evidence="3">The sequence shown here is derived from an EMBL/GenBank/DDBJ whole genome shotgun (WGS) entry which is preliminary data.</text>
</comment>
<evidence type="ECO:0000313" key="4">
    <source>
        <dbReference type="Proteomes" id="UP001500279"/>
    </source>
</evidence>
<evidence type="ECO:0000259" key="2">
    <source>
        <dbReference type="Pfam" id="PF16036"/>
    </source>
</evidence>
<sequence>MVQRLRRHLLAALLTLPLWAQAATPASPPPAEVREALGEAARAQGLGRMRFLGIAIYEIALWAATPVSASDWTGKPLALEIRYAHGLDGAKIAERSLDEMQRQGGFSAAQGTAWLARMKELFPDVKPGDRITGVLEPSQAARFYVNGRAVGELRDAAFANRFFGIWLSEATSEPTLRQQLLGRAP</sequence>